<evidence type="ECO:0000259" key="2">
    <source>
        <dbReference type="Pfam" id="PF09992"/>
    </source>
</evidence>
<proteinExistence type="predicted"/>
<feature type="compositionally biased region" description="Polar residues" evidence="1">
    <location>
        <begin position="75"/>
        <end position="84"/>
    </location>
</feature>
<organism evidence="3 4">
    <name type="scientific">Butyricicoccus porcorum</name>
    <dbReference type="NCBI Taxonomy" id="1945634"/>
    <lineage>
        <taxon>Bacteria</taxon>
        <taxon>Bacillati</taxon>
        <taxon>Bacillota</taxon>
        <taxon>Clostridia</taxon>
        <taxon>Eubacteriales</taxon>
        <taxon>Butyricicoccaceae</taxon>
        <taxon>Butyricicoccus</taxon>
    </lineage>
</organism>
<dbReference type="RefSeq" id="WP_087019459.1">
    <property type="nucleotide sequence ID" value="NZ_NHOC01000005.1"/>
</dbReference>
<protein>
    <recommendedName>
        <fullName evidence="2">Phosphodiester glycosidase domain-containing protein</fullName>
    </recommendedName>
</protein>
<dbReference type="InterPro" id="IPR018711">
    <property type="entry name" value="NAGPA"/>
</dbReference>
<accession>A0A252F4J4</accession>
<dbReference type="PANTHER" id="PTHR40446">
    <property type="entry name" value="N-ACETYLGLUCOSAMINE-1-PHOSPHODIESTER ALPHA-N-ACETYLGLUCOSAMINIDASE"/>
    <property type="match status" value="1"/>
</dbReference>
<evidence type="ECO:0000313" key="4">
    <source>
        <dbReference type="Proteomes" id="UP000194903"/>
    </source>
</evidence>
<dbReference type="EMBL" id="NHOC01000005">
    <property type="protein sequence ID" value="OUM20697.1"/>
    <property type="molecule type" value="Genomic_DNA"/>
</dbReference>
<dbReference type="Pfam" id="PF09992">
    <property type="entry name" value="NAGPA"/>
    <property type="match status" value="1"/>
</dbReference>
<feature type="region of interest" description="Disordered" evidence="1">
    <location>
        <begin position="49"/>
        <end position="84"/>
    </location>
</feature>
<evidence type="ECO:0000313" key="3">
    <source>
        <dbReference type="EMBL" id="OUM20697.1"/>
    </source>
</evidence>
<reference evidence="3 4" key="1">
    <citation type="submission" date="2017-05" db="EMBL/GenBank/DDBJ databases">
        <title>Butyricicoccus porcorum sp. nov. a butyrate-producing bacterium from the swine intestinal tract.</title>
        <authorList>
            <person name="Trachsel J."/>
            <person name="Humphrey S."/>
            <person name="Allen H.K."/>
        </authorList>
    </citation>
    <scope>NUCLEOTIDE SEQUENCE [LARGE SCALE GENOMIC DNA]</scope>
    <source>
        <strain evidence="3">BB10</strain>
    </source>
</reference>
<keyword evidence="4" id="KW-1185">Reference proteome</keyword>
<dbReference type="Proteomes" id="UP000194903">
    <property type="component" value="Unassembled WGS sequence"/>
</dbReference>
<gene>
    <name evidence="3" type="ORF">CBW42_07690</name>
</gene>
<dbReference type="OrthoDB" id="9809781at2"/>
<dbReference type="AlphaFoldDB" id="A0A252F4J4"/>
<sequence length="348" mass="37585">MKKKLPVWALALLDLAAAAVCVGAVLLVTYILPQGSAVIQDEDSSTDIASQQQFTLPSQEGSGESADGALGIPPASTNDWSHADTSSLAADQSEIDAFHAAEKTRKTVQEYAGKTAEFTIEQVSCTINGEPLVYFTADLYVTSTRCIQTAFAQSTYGRNIRDYVDKMARDNNALLAISGDSYGESSRTCVIRNGTLYNSDPGTSDVCVLYLDGTMKTYSASQFDAEQAIQDGAWQTWTFGPALLDSGEILDSFHSTEYLNKVNPRCAIGYIAPGHYLFVLVDGRQDGYSAGVTMSQLAALMQEEGCQTAYNLDGGKSAVMYYDGDWINHPIGMGREISDCIYLAAEEE</sequence>
<feature type="domain" description="Phosphodiester glycosidase" evidence="2">
    <location>
        <begin position="172"/>
        <end position="343"/>
    </location>
</feature>
<dbReference type="PANTHER" id="PTHR40446:SF2">
    <property type="entry name" value="N-ACETYLGLUCOSAMINE-1-PHOSPHODIESTER ALPHA-N-ACETYLGLUCOSAMINIDASE"/>
    <property type="match status" value="1"/>
</dbReference>
<comment type="caution">
    <text evidence="3">The sequence shown here is derived from an EMBL/GenBank/DDBJ whole genome shotgun (WGS) entry which is preliminary data.</text>
</comment>
<evidence type="ECO:0000256" key="1">
    <source>
        <dbReference type="SAM" id="MobiDB-lite"/>
    </source>
</evidence>
<feature type="compositionally biased region" description="Polar residues" evidence="1">
    <location>
        <begin position="49"/>
        <end position="62"/>
    </location>
</feature>
<name>A0A252F4J4_9FIRM</name>